<name>A0A1L9B7T5_9BACT</name>
<dbReference type="AlphaFoldDB" id="A0A1L9B7T5"/>
<dbReference type="EMBL" id="MPIN01000006">
    <property type="protein sequence ID" value="OJH38263.1"/>
    <property type="molecule type" value="Genomic_DNA"/>
</dbReference>
<dbReference type="Pfam" id="PF19263">
    <property type="entry name" value="DUF5906"/>
    <property type="match status" value="1"/>
</dbReference>
<evidence type="ECO:0000313" key="3">
    <source>
        <dbReference type="EMBL" id="OJH38263.1"/>
    </source>
</evidence>
<evidence type="ECO:0000256" key="1">
    <source>
        <dbReference type="SAM" id="MobiDB-lite"/>
    </source>
</evidence>
<feature type="region of interest" description="Disordered" evidence="1">
    <location>
        <begin position="545"/>
        <end position="583"/>
    </location>
</feature>
<proteinExistence type="predicted"/>
<dbReference type="Proteomes" id="UP000182229">
    <property type="component" value="Unassembled WGS sequence"/>
</dbReference>
<gene>
    <name evidence="3" type="ORF">BON30_24290</name>
</gene>
<sequence>MTSALSVAVSTAKAVEVRRRLFKTEIFEELKDRPSRLSPDLLTALASIIKASANGVPALVAEGKTEFKAYFANAPLTAQCGSQYDAAPAQPVLFIELQELGAPPNCCPVVNQGPLQQVLQELQFEREAQPERFLFDTKRGGYIERDDDGEWDTEVTAKKTFEEHWHGRFAQVRSTSAHDFLSSIRRFSRRGFFPDSREPIVPHKGIWFFNEYRPSTLQPVLGDWSDYDALTLHLVGGDRKAQDYLLDQFAMPLQRLAKEGKPLKTGIIPTLYPAHGSGKQLLYEALFAMYGEANCAVLDQDRLDSKFTGVLKNKVFVVLNETMSDTNRSRETANKLKAMATDTRLSGEAKHVEAGTFTNLFNLLNCTNDPRPLILEKGDRRNVLFFQDKPLDREMGRRIAEDRQGPRVQLAAFYAHLLERDVKVKVGDIYETDARKWLLRECEASCLKFWRQVKEDGWLSVSSTWVIAARRDEVREPTLQWDGKDWVPSDVACDVYTDWCRRHQLKPTGGNKLWDALKEVIPAVTNGKPRQGGVQVRSWVGIPLRAPDDTCQQDAQPQPSLGQRSQGDDANFSDGATQPPAVA</sequence>
<feature type="domain" description="NrS-1 polymerase-like helicase" evidence="2">
    <location>
        <begin position="272"/>
        <end position="381"/>
    </location>
</feature>
<evidence type="ECO:0000259" key="2">
    <source>
        <dbReference type="Pfam" id="PF19263"/>
    </source>
</evidence>
<dbReference type="OrthoDB" id="5365626at2"/>
<evidence type="ECO:0000313" key="4">
    <source>
        <dbReference type="Proteomes" id="UP000182229"/>
    </source>
</evidence>
<protein>
    <recommendedName>
        <fullName evidence="2">NrS-1 polymerase-like helicase domain-containing protein</fullName>
    </recommendedName>
</protein>
<comment type="caution">
    <text evidence="3">The sequence shown here is derived from an EMBL/GenBank/DDBJ whole genome shotgun (WGS) entry which is preliminary data.</text>
</comment>
<organism evidence="3 4">
    <name type="scientific">Cystobacter ferrugineus</name>
    <dbReference type="NCBI Taxonomy" id="83449"/>
    <lineage>
        <taxon>Bacteria</taxon>
        <taxon>Pseudomonadati</taxon>
        <taxon>Myxococcota</taxon>
        <taxon>Myxococcia</taxon>
        <taxon>Myxococcales</taxon>
        <taxon>Cystobacterineae</taxon>
        <taxon>Archangiaceae</taxon>
        <taxon>Cystobacter</taxon>
    </lineage>
</organism>
<dbReference type="InterPro" id="IPR045455">
    <property type="entry name" value="NrS-1_pol-like_helicase"/>
</dbReference>
<feature type="compositionally biased region" description="Polar residues" evidence="1">
    <location>
        <begin position="550"/>
        <end position="565"/>
    </location>
</feature>
<reference evidence="3 4" key="2">
    <citation type="submission" date="2016-12" db="EMBL/GenBank/DDBJ databases">
        <title>Draft Genome Sequence of Cystobacter ferrugineus Strain Cbfe23.</title>
        <authorList>
            <person name="Akbar S."/>
            <person name="Dowd S.E."/>
            <person name="Stevens D.C."/>
        </authorList>
    </citation>
    <scope>NUCLEOTIDE SEQUENCE [LARGE SCALE GENOMIC DNA]</scope>
    <source>
        <strain evidence="3 4">Cbfe23</strain>
    </source>
</reference>
<reference evidence="4" key="1">
    <citation type="submission" date="2016-11" db="EMBL/GenBank/DDBJ databases">
        <authorList>
            <person name="Shukria A."/>
            <person name="Stevens D.C."/>
        </authorList>
    </citation>
    <scope>NUCLEOTIDE SEQUENCE [LARGE SCALE GENOMIC DNA]</scope>
    <source>
        <strain evidence="4">Cbfe23</strain>
    </source>
</reference>
<keyword evidence="4" id="KW-1185">Reference proteome</keyword>
<dbReference type="STRING" id="83449.BON30_24290"/>
<accession>A0A1L9B7T5</accession>
<dbReference type="RefSeq" id="WP_071900769.1">
    <property type="nucleotide sequence ID" value="NZ_MPIN01000006.1"/>
</dbReference>